<dbReference type="AlphaFoldDB" id="A0A8H4RR95"/>
<gene>
    <name evidence="2" type="ORF">G7Y89_g3938</name>
</gene>
<dbReference type="OrthoDB" id="5125733at2759"/>
<protein>
    <recommendedName>
        <fullName evidence="1">Heterokaryon incompatibility domain-containing protein</fullName>
    </recommendedName>
</protein>
<dbReference type="Pfam" id="PF06985">
    <property type="entry name" value="HET"/>
    <property type="match status" value="1"/>
</dbReference>
<reference evidence="2 3" key="1">
    <citation type="submission" date="2020-03" db="EMBL/GenBank/DDBJ databases">
        <title>Draft Genome Sequence of Cudoniella acicularis.</title>
        <authorList>
            <person name="Buettner E."/>
            <person name="Kellner H."/>
        </authorList>
    </citation>
    <scope>NUCLEOTIDE SEQUENCE [LARGE SCALE GENOMIC DNA]</scope>
    <source>
        <strain evidence="2 3">DSM 108380</strain>
    </source>
</reference>
<accession>A0A8H4RR95</accession>
<sequence length="677" mass="76586">MGNSKSKDGRELQSKSTTSLLTKSIWPLLHKGKQANRPETKASLLELGTDLRLVSGSPEVCDECMKIFESLDCLKDLTSEEGLRVERRDPITDAVKSCPICRAIRQGFFRWLLYPRLKADCGEPASDEESNQALPTYPSTILAVKHICFGGGGSPHWQNMLAIYAIPDDPATEYLRCLPYKYEMAGRLNIQEAKRKLRECQMTHSSCSRVVTPLLPRRVVDVMASEGPRYLNLNLKLHVTSSGDRGHYVALSYCWGKKAQAKTTMENYESMTQGISFDILSQSIKDAIKITRKLGIRYLWVNALCIVQDSLEDKTREIDGMGRIYSNATLTLAAGNSQSAQEGFLAPKTPLKGYQLPFLLPDGSYGQVMAVPCKPGQDLAGRFPLNSRGWAFQEYILSTRVLFFGHGDVMWKCRMTPLVPLFSTPFTSAPELFRNVYLYPGISRALEKPQRDWPSSEKSSIWAEIVQSYNNRELSLREDRLPALAGIAERLDALWNDRYLAGLWKSCLLQQLCWYKLRADDLPSNEPYLGPSWSWVSVDPPILFGEPPSSVDVEILECSVELTDSNARFGKVKSGILTLSTLVLPRSYFDNQLAINFDHTYDMQQYKDTRFHLFDPFVMVKLGNRRSSSSLNCVLALAVKDIGDGKFRRVGFFDSCLENRYDERVWERAERKLITIV</sequence>
<dbReference type="InterPro" id="IPR010730">
    <property type="entry name" value="HET"/>
</dbReference>
<evidence type="ECO:0000259" key="1">
    <source>
        <dbReference type="Pfam" id="PF06985"/>
    </source>
</evidence>
<comment type="caution">
    <text evidence="2">The sequence shown here is derived from an EMBL/GenBank/DDBJ whole genome shotgun (WGS) entry which is preliminary data.</text>
</comment>
<name>A0A8H4RR95_9HELO</name>
<evidence type="ECO:0000313" key="2">
    <source>
        <dbReference type="EMBL" id="KAF4634178.1"/>
    </source>
</evidence>
<dbReference type="PANTHER" id="PTHR33112">
    <property type="entry name" value="DOMAIN PROTEIN, PUTATIVE-RELATED"/>
    <property type="match status" value="1"/>
</dbReference>
<feature type="domain" description="Heterokaryon incompatibility" evidence="1">
    <location>
        <begin position="248"/>
        <end position="394"/>
    </location>
</feature>
<evidence type="ECO:0000313" key="3">
    <source>
        <dbReference type="Proteomes" id="UP000566819"/>
    </source>
</evidence>
<dbReference type="Proteomes" id="UP000566819">
    <property type="component" value="Unassembled WGS sequence"/>
</dbReference>
<dbReference type="PANTHER" id="PTHR33112:SF16">
    <property type="entry name" value="HETEROKARYON INCOMPATIBILITY DOMAIN-CONTAINING PROTEIN"/>
    <property type="match status" value="1"/>
</dbReference>
<organism evidence="2 3">
    <name type="scientific">Cudoniella acicularis</name>
    <dbReference type="NCBI Taxonomy" id="354080"/>
    <lineage>
        <taxon>Eukaryota</taxon>
        <taxon>Fungi</taxon>
        <taxon>Dikarya</taxon>
        <taxon>Ascomycota</taxon>
        <taxon>Pezizomycotina</taxon>
        <taxon>Leotiomycetes</taxon>
        <taxon>Helotiales</taxon>
        <taxon>Tricladiaceae</taxon>
        <taxon>Cudoniella</taxon>
    </lineage>
</organism>
<proteinExistence type="predicted"/>
<keyword evidence="3" id="KW-1185">Reference proteome</keyword>
<dbReference type="EMBL" id="JAAMPI010000203">
    <property type="protein sequence ID" value="KAF4634178.1"/>
    <property type="molecule type" value="Genomic_DNA"/>
</dbReference>